<accession>A0A1N7PMW0</accession>
<dbReference type="InterPro" id="IPR029479">
    <property type="entry name" value="Nitroreductase"/>
</dbReference>
<dbReference type="InterPro" id="IPR000415">
    <property type="entry name" value="Nitroreductase-like"/>
</dbReference>
<evidence type="ECO:0000313" key="3">
    <source>
        <dbReference type="Proteomes" id="UP000185678"/>
    </source>
</evidence>
<keyword evidence="3" id="KW-1185">Reference proteome</keyword>
<dbReference type="STRING" id="80876.SAMN05421779_10792"/>
<dbReference type="InterPro" id="IPR050627">
    <property type="entry name" value="Nitroreductase/BluB"/>
</dbReference>
<dbReference type="NCBIfam" id="TIGR02476">
    <property type="entry name" value="BluB"/>
    <property type="match status" value="1"/>
</dbReference>
<gene>
    <name evidence="2" type="ORF">SAMN05421779_10792</name>
</gene>
<dbReference type="Proteomes" id="UP000185678">
    <property type="component" value="Unassembled WGS sequence"/>
</dbReference>
<dbReference type="PANTHER" id="PTHR23026">
    <property type="entry name" value="NADPH NITROREDUCTASE"/>
    <property type="match status" value="1"/>
</dbReference>
<organism evidence="2 3">
    <name type="scientific">Insolitispirillum peregrinum</name>
    <dbReference type="NCBI Taxonomy" id="80876"/>
    <lineage>
        <taxon>Bacteria</taxon>
        <taxon>Pseudomonadati</taxon>
        <taxon>Pseudomonadota</taxon>
        <taxon>Alphaproteobacteria</taxon>
        <taxon>Rhodospirillales</taxon>
        <taxon>Novispirillaceae</taxon>
        <taxon>Insolitispirillum</taxon>
    </lineage>
</organism>
<protein>
    <submittedName>
        <fullName evidence="2">Cob(II)yrinic acid a,c-diamide reductase</fullName>
    </submittedName>
</protein>
<sequence>MSDTPHFSAAFRQQLVDLIEWRRDVRRFRTDPIPPDVLTEILRLATHSPSVGHSQPWRFVLVEDPGLRVRIRRNFSAANSEALHAYKGEKARLYASLKLSGLDDAPVQLAIFCDNDPQAGDGLGRQTIPQTLHYSVAGAVQTLALAARAWGVGVGWVSIIDPIDAKESLNVPEHWDLVSYLCLGYPQEEHRDPELERFGWQQRLPLESFIFRR</sequence>
<dbReference type="InterPro" id="IPR012825">
    <property type="entry name" value="BluB"/>
</dbReference>
<dbReference type="AlphaFoldDB" id="A0A1N7PMW0"/>
<dbReference type="CDD" id="cd02145">
    <property type="entry name" value="BluB"/>
    <property type="match status" value="1"/>
</dbReference>
<reference evidence="2 3" key="1">
    <citation type="submission" date="2017-01" db="EMBL/GenBank/DDBJ databases">
        <authorList>
            <person name="Mah S.A."/>
            <person name="Swanson W.J."/>
            <person name="Moy G.W."/>
            <person name="Vacquier V.D."/>
        </authorList>
    </citation>
    <scope>NUCLEOTIDE SEQUENCE [LARGE SCALE GENOMIC DNA]</scope>
    <source>
        <strain evidence="2 3">DSM 11589</strain>
    </source>
</reference>
<proteinExistence type="predicted"/>
<dbReference type="EMBL" id="FTOA01000007">
    <property type="protein sequence ID" value="SIT11777.1"/>
    <property type="molecule type" value="Genomic_DNA"/>
</dbReference>
<dbReference type="PANTHER" id="PTHR23026:SF123">
    <property type="entry name" value="NAD(P)H NITROREDUCTASE RV3131-RELATED"/>
    <property type="match status" value="1"/>
</dbReference>
<dbReference type="Pfam" id="PF00881">
    <property type="entry name" value="Nitroreductase"/>
    <property type="match status" value="1"/>
</dbReference>
<dbReference type="GO" id="GO:0016491">
    <property type="term" value="F:oxidoreductase activity"/>
    <property type="evidence" value="ECO:0007669"/>
    <property type="project" value="InterPro"/>
</dbReference>
<name>A0A1N7PMW0_9PROT</name>
<dbReference type="RefSeq" id="WP_076401695.1">
    <property type="nucleotide sequence ID" value="NZ_FTOA01000007.1"/>
</dbReference>
<evidence type="ECO:0000313" key="2">
    <source>
        <dbReference type="EMBL" id="SIT11777.1"/>
    </source>
</evidence>
<feature type="domain" description="Nitroreductase" evidence="1">
    <location>
        <begin position="19"/>
        <end position="185"/>
    </location>
</feature>
<dbReference type="SUPFAM" id="SSF55469">
    <property type="entry name" value="FMN-dependent nitroreductase-like"/>
    <property type="match status" value="1"/>
</dbReference>
<evidence type="ECO:0000259" key="1">
    <source>
        <dbReference type="Pfam" id="PF00881"/>
    </source>
</evidence>
<dbReference type="OrthoDB" id="9773807at2"/>
<dbReference type="Gene3D" id="3.40.109.10">
    <property type="entry name" value="NADH Oxidase"/>
    <property type="match status" value="1"/>
</dbReference>